<protein>
    <submittedName>
        <fullName evidence="2">Uncharacterized protein</fullName>
    </submittedName>
</protein>
<dbReference type="EMBL" id="MN739473">
    <property type="protein sequence ID" value="QHT06662.1"/>
    <property type="molecule type" value="Genomic_DNA"/>
</dbReference>
<feature type="region of interest" description="Disordered" evidence="1">
    <location>
        <begin position="117"/>
        <end position="137"/>
    </location>
</feature>
<feature type="compositionally biased region" description="Basic and acidic residues" evidence="1">
    <location>
        <begin position="121"/>
        <end position="137"/>
    </location>
</feature>
<evidence type="ECO:0000313" key="2">
    <source>
        <dbReference type="EMBL" id="QHT06662.1"/>
    </source>
</evidence>
<proteinExistence type="predicted"/>
<feature type="region of interest" description="Disordered" evidence="1">
    <location>
        <begin position="1"/>
        <end position="35"/>
    </location>
</feature>
<sequence length="137" mass="16163">MSEHMVEEYIWRFGEPPERSAKRETEKKELSENPEKLALEEGQTFISDTMQTMVSNGQYDMIDLALNQAEQNMESNKRQNMNDKLSDRYMVQQTSQNPFLIGNNYVQDLDVQESFLRPKSSHLDNHENKHLNEKHNN</sequence>
<accession>A0A6C0CR92</accession>
<reference evidence="2" key="1">
    <citation type="journal article" date="2020" name="Nature">
        <title>Giant virus diversity and host interactions through global metagenomics.</title>
        <authorList>
            <person name="Schulz F."/>
            <person name="Roux S."/>
            <person name="Paez-Espino D."/>
            <person name="Jungbluth S."/>
            <person name="Walsh D.A."/>
            <person name="Denef V.J."/>
            <person name="McMahon K.D."/>
            <person name="Konstantinidis K.T."/>
            <person name="Eloe-Fadrosh E.A."/>
            <person name="Kyrpides N.C."/>
            <person name="Woyke T."/>
        </authorList>
    </citation>
    <scope>NUCLEOTIDE SEQUENCE</scope>
    <source>
        <strain evidence="2">GVMAG-M-3300021425-30</strain>
    </source>
</reference>
<name>A0A6C0CR92_9ZZZZ</name>
<organism evidence="2">
    <name type="scientific">viral metagenome</name>
    <dbReference type="NCBI Taxonomy" id="1070528"/>
    <lineage>
        <taxon>unclassified sequences</taxon>
        <taxon>metagenomes</taxon>
        <taxon>organismal metagenomes</taxon>
    </lineage>
</organism>
<dbReference type="AlphaFoldDB" id="A0A6C0CR92"/>
<evidence type="ECO:0000256" key="1">
    <source>
        <dbReference type="SAM" id="MobiDB-lite"/>
    </source>
</evidence>